<keyword evidence="2" id="KW-1185">Reference proteome</keyword>
<gene>
    <name evidence="1" type="ORF">ULMA_29340</name>
</gene>
<evidence type="ECO:0008006" key="3">
    <source>
        <dbReference type="Google" id="ProtNLM"/>
    </source>
</evidence>
<evidence type="ECO:0000313" key="1">
    <source>
        <dbReference type="EMBL" id="GER60826.1"/>
    </source>
</evidence>
<accession>A0A5J4J0L6</accession>
<evidence type="ECO:0000313" key="2">
    <source>
        <dbReference type="Proteomes" id="UP000326509"/>
    </source>
</evidence>
<organism evidence="1 2">
    <name type="scientific">Patiriisocius marinus</name>
    <dbReference type="NCBI Taxonomy" id="1397112"/>
    <lineage>
        <taxon>Bacteria</taxon>
        <taxon>Pseudomonadati</taxon>
        <taxon>Bacteroidota</taxon>
        <taxon>Flavobacteriia</taxon>
        <taxon>Flavobacteriales</taxon>
        <taxon>Flavobacteriaceae</taxon>
        <taxon>Patiriisocius</taxon>
    </lineage>
</organism>
<dbReference type="EMBL" id="BKCG01000011">
    <property type="protein sequence ID" value="GER60826.1"/>
    <property type="molecule type" value="Genomic_DNA"/>
</dbReference>
<dbReference type="PROSITE" id="PS51257">
    <property type="entry name" value="PROKAR_LIPOPROTEIN"/>
    <property type="match status" value="1"/>
</dbReference>
<dbReference type="InterPro" id="IPR025345">
    <property type="entry name" value="DUF4249"/>
</dbReference>
<name>A0A5J4J0L6_9FLAO</name>
<dbReference type="OrthoDB" id="1430047at2"/>
<dbReference type="Pfam" id="PF14054">
    <property type="entry name" value="DUF4249"/>
    <property type="match status" value="1"/>
</dbReference>
<comment type="caution">
    <text evidence="1">The sequence shown here is derived from an EMBL/GenBank/DDBJ whole genome shotgun (WGS) entry which is preliminary data.</text>
</comment>
<dbReference type="AlphaFoldDB" id="A0A5J4J0L6"/>
<protein>
    <recommendedName>
        <fullName evidence="3">DUF4249 domain-containing protein</fullName>
    </recommendedName>
</protein>
<sequence length="266" mass="29850">MKNILLILSLVFIFISCEDVIEVDLDTSNPRLVIEASINLLENGSTASVVHLTKTAPFFDNEIPIVDNAIVIITSENGEEFTFNHIGNGDYHTDFTPDPSLEYTLTVIESEQTYTATEQLNTVSSIQNIEQNEDGGFNGDEIEIRFSFLDPPGIENFYYVEGLSIRGNNRDAFDDEFFDGNEVPGFYFVEDLTEGDVITLNLFGVDEQFYNFMFVLLQQGSEDSGGPFETQPATIKGNIINQTNPDNYPLGYFRISELSTVTYTIQ</sequence>
<reference evidence="1 2" key="1">
    <citation type="submission" date="2019-08" db="EMBL/GenBank/DDBJ databases">
        <title>Draft genome sequence of Ulvibacter marinus type strain NBRC 109484.</title>
        <authorList>
            <person name="Kawano K."/>
            <person name="Ushijima N."/>
            <person name="Kihara M."/>
            <person name="Itoh H."/>
        </authorList>
    </citation>
    <scope>NUCLEOTIDE SEQUENCE [LARGE SCALE GENOMIC DNA]</scope>
    <source>
        <strain evidence="1 2">NBRC 109484</strain>
    </source>
</reference>
<dbReference type="RefSeq" id="WP_151675255.1">
    <property type="nucleotide sequence ID" value="NZ_BKCG01000011.1"/>
</dbReference>
<proteinExistence type="predicted"/>
<dbReference type="Proteomes" id="UP000326509">
    <property type="component" value="Unassembled WGS sequence"/>
</dbReference>